<dbReference type="KEGG" id="scw:TU94_10755"/>
<dbReference type="Proteomes" id="UP000032234">
    <property type="component" value="Chromosome"/>
</dbReference>
<evidence type="ECO:0000313" key="2">
    <source>
        <dbReference type="Proteomes" id="UP000032234"/>
    </source>
</evidence>
<gene>
    <name evidence="1" type="ORF">TU94_10755</name>
</gene>
<protein>
    <submittedName>
        <fullName evidence="1">Uncharacterized protein</fullName>
    </submittedName>
</protein>
<name>A0A0C5FPN5_9ACTN</name>
<sequence>MATTFFTEVVDGSTTAHGQVSLALDPSNAPWIAYTTPSGDVMLATRSDTGWECERLPSEPAAHDDYRIGLGIDEGLNPHVAYQSRATDHLIYGVRGTQWSFEEVPTSAGLFPDRVRFPSMTVNRGVFSEQPFKNRPHFAYQSGLSLWHATKAPPKADPTKPATWKKNVHVVDESNLAEKGWFPALTFDHRDETLRIAYFDDLSPAGQSVRRLRVATMSPGTDFVGQPDSWHVQVLHGGQILGEHPAMGHSITGESVVSYCERTGRTLNVCVFGNFPESPAVEVVTGDVDNDDVHPACGVGHPSRICVVYGSGGRLRFAVRTGIGTYAVEDVEAGGAWSDVRFDDVGSPHVAHIAAGTLRYGVGDMT</sequence>
<dbReference type="HOGENOM" id="CLU_756289_0_0_11"/>
<keyword evidence="2" id="KW-1185">Reference proteome</keyword>
<organism evidence="1 2">
    <name type="scientific">Streptomyces cyaneogriseus subsp. noncyanogenus</name>
    <dbReference type="NCBI Taxonomy" id="477245"/>
    <lineage>
        <taxon>Bacteria</taxon>
        <taxon>Bacillati</taxon>
        <taxon>Actinomycetota</taxon>
        <taxon>Actinomycetes</taxon>
        <taxon>Kitasatosporales</taxon>
        <taxon>Streptomycetaceae</taxon>
        <taxon>Streptomyces</taxon>
    </lineage>
</organism>
<dbReference type="RefSeq" id="WP_044381410.1">
    <property type="nucleotide sequence ID" value="NZ_CP010849.1"/>
</dbReference>
<dbReference type="AlphaFoldDB" id="A0A0C5FPN5"/>
<accession>A0A0C5FPN5</accession>
<dbReference type="STRING" id="477245.TU94_10755"/>
<dbReference type="EMBL" id="CP010849">
    <property type="protein sequence ID" value="AJP01917.1"/>
    <property type="molecule type" value="Genomic_DNA"/>
</dbReference>
<evidence type="ECO:0000313" key="1">
    <source>
        <dbReference type="EMBL" id="AJP01917.1"/>
    </source>
</evidence>
<dbReference type="PATRIC" id="fig|477245.3.peg.2290"/>
<dbReference type="OrthoDB" id="3987883at2"/>
<reference evidence="1 2" key="1">
    <citation type="submission" date="2015-02" db="EMBL/GenBank/DDBJ databases">
        <title>Genome sequence of thermotolerant Streptomyces cyaneogriseus subsp. Noncyanogenus NMWT1, the producer of nematocidal antibiotics nemadectin.</title>
        <authorList>
            <person name="Wang H."/>
            <person name="Li C."/>
            <person name="Xiang W."/>
            <person name="Wang X."/>
        </authorList>
    </citation>
    <scope>NUCLEOTIDE SEQUENCE [LARGE SCALE GENOMIC DNA]</scope>
    <source>
        <strain evidence="1 2">NMWT 1</strain>
    </source>
</reference>
<proteinExistence type="predicted"/>